<accession>A0A1G9XPM7</accession>
<feature type="domain" description="EamA" evidence="6">
    <location>
        <begin position="157"/>
        <end position="286"/>
    </location>
</feature>
<dbReference type="SUPFAM" id="SSF103481">
    <property type="entry name" value="Multidrug resistance efflux transporter EmrE"/>
    <property type="match status" value="2"/>
</dbReference>
<evidence type="ECO:0000256" key="4">
    <source>
        <dbReference type="ARBA" id="ARBA00023136"/>
    </source>
</evidence>
<evidence type="ECO:0000313" key="8">
    <source>
        <dbReference type="Proteomes" id="UP000199370"/>
    </source>
</evidence>
<dbReference type="Gene3D" id="1.10.3730.20">
    <property type="match status" value="1"/>
</dbReference>
<feature type="transmembrane region" description="Helical" evidence="5">
    <location>
        <begin position="119"/>
        <end position="137"/>
    </location>
</feature>
<feature type="domain" description="EamA" evidence="6">
    <location>
        <begin position="2"/>
        <end position="136"/>
    </location>
</feature>
<dbReference type="InterPro" id="IPR050638">
    <property type="entry name" value="AA-Vitamin_Transporters"/>
</dbReference>
<evidence type="ECO:0000256" key="1">
    <source>
        <dbReference type="ARBA" id="ARBA00004141"/>
    </source>
</evidence>
<dbReference type="EMBL" id="FNIA01000011">
    <property type="protein sequence ID" value="SDM98772.1"/>
    <property type="molecule type" value="Genomic_DNA"/>
</dbReference>
<evidence type="ECO:0000256" key="5">
    <source>
        <dbReference type="SAM" id="Phobius"/>
    </source>
</evidence>
<protein>
    <submittedName>
        <fullName evidence="7">EamA-like transporter family protein</fullName>
    </submittedName>
</protein>
<dbReference type="InterPro" id="IPR037185">
    <property type="entry name" value="EmrE-like"/>
</dbReference>
<keyword evidence="8" id="KW-1185">Reference proteome</keyword>
<organism evidence="7 8">
    <name type="scientific">Haloarchaeobius iranensis</name>
    <dbReference type="NCBI Taxonomy" id="996166"/>
    <lineage>
        <taxon>Archaea</taxon>
        <taxon>Methanobacteriati</taxon>
        <taxon>Methanobacteriota</taxon>
        <taxon>Stenosarchaea group</taxon>
        <taxon>Halobacteria</taxon>
        <taxon>Halobacteriales</taxon>
        <taxon>Halorubellaceae</taxon>
        <taxon>Haloarchaeobius</taxon>
    </lineage>
</organism>
<keyword evidence="3 5" id="KW-1133">Transmembrane helix</keyword>
<dbReference type="Pfam" id="PF00892">
    <property type="entry name" value="EamA"/>
    <property type="match status" value="2"/>
</dbReference>
<dbReference type="Proteomes" id="UP000199370">
    <property type="component" value="Unassembled WGS sequence"/>
</dbReference>
<dbReference type="GO" id="GO:0016020">
    <property type="term" value="C:membrane"/>
    <property type="evidence" value="ECO:0007669"/>
    <property type="project" value="UniProtKB-SubCell"/>
</dbReference>
<feature type="transmembrane region" description="Helical" evidence="5">
    <location>
        <begin position="185"/>
        <end position="206"/>
    </location>
</feature>
<feature type="transmembrane region" description="Helical" evidence="5">
    <location>
        <begin position="28"/>
        <end position="50"/>
    </location>
</feature>
<keyword evidence="2 5" id="KW-0812">Transmembrane</keyword>
<dbReference type="AlphaFoldDB" id="A0A1G9XPM7"/>
<reference evidence="7 8" key="1">
    <citation type="submission" date="2016-10" db="EMBL/GenBank/DDBJ databases">
        <authorList>
            <person name="de Groot N.N."/>
        </authorList>
    </citation>
    <scope>NUCLEOTIDE SEQUENCE [LARGE SCALE GENOMIC DNA]</scope>
    <source>
        <strain evidence="8">EB21,IBRC-M 10013,KCTC 4048</strain>
    </source>
</reference>
<feature type="transmembrane region" description="Helical" evidence="5">
    <location>
        <begin position="243"/>
        <end position="263"/>
    </location>
</feature>
<name>A0A1G9XPM7_9EURY</name>
<sequence>MNGIALALFAAVLLGCYMFGVKRYFADYAASVYMFGVYAAAVAWYIPVAVATTDGPPVPTSAVGLAASLAVSVGVVVALLAFFRALSTGDVSYVAPISKVVPAFVLPIEVLFLHERLSVMQVAGVVVVTLGLYLVNYEPGTLLEPLRRAVRARPAQLALLSAATFGVVDVGKRLVLQELGVEPTAFVVVMLVTTFVAISPLALLKVDRAAMTADWRKFVAFGAVVAGGQHVISLAFTTLPASVASPIVNAQAVVAVLLGGVVLQERNFRLRLAAASVAIGGVAMITLG</sequence>
<evidence type="ECO:0000313" key="7">
    <source>
        <dbReference type="EMBL" id="SDM98772.1"/>
    </source>
</evidence>
<comment type="subcellular location">
    <subcellularLocation>
        <location evidence="1">Membrane</location>
        <topology evidence="1">Multi-pass membrane protein</topology>
    </subcellularLocation>
</comment>
<evidence type="ECO:0000256" key="3">
    <source>
        <dbReference type="ARBA" id="ARBA00022989"/>
    </source>
</evidence>
<feature type="transmembrane region" description="Helical" evidence="5">
    <location>
        <begin position="270"/>
        <end position="287"/>
    </location>
</feature>
<dbReference type="PANTHER" id="PTHR32322:SF2">
    <property type="entry name" value="EAMA DOMAIN-CONTAINING PROTEIN"/>
    <property type="match status" value="1"/>
</dbReference>
<dbReference type="RefSeq" id="WP_245707725.1">
    <property type="nucleotide sequence ID" value="NZ_FNIA01000011.1"/>
</dbReference>
<dbReference type="PANTHER" id="PTHR32322">
    <property type="entry name" value="INNER MEMBRANE TRANSPORTER"/>
    <property type="match status" value="1"/>
</dbReference>
<feature type="transmembrane region" description="Helical" evidence="5">
    <location>
        <begin position="62"/>
        <end position="85"/>
    </location>
</feature>
<gene>
    <name evidence="7" type="ORF">SAMN05192554_11176</name>
</gene>
<feature type="transmembrane region" description="Helical" evidence="5">
    <location>
        <begin position="91"/>
        <end position="112"/>
    </location>
</feature>
<proteinExistence type="predicted"/>
<keyword evidence="4 5" id="KW-0472">Membrane</keyword>
<evidence type="ECO:0000259" key="6">
    <source>
        <dbReference type="Pfam" id="PF00892"/>
    </source>
</evidence>
<dbReference type="STRING" id="996166.SAMN05192554_11176"/>
<dbReference type="InterPro" id="IPR000620">
    <property type="entry name" value="EamA_dom"/>
</dbReference>
<evidence type="ECO:0000256" key="2">
    <source>
        <dbReference type="ARBA" id="ARBA00022692"/>
    </source>
</evidence>
<feature type="transmembrane region" description="Helical" evidence="5">
    <location>
        <begin position="218"/>
        <end position="237"/>
    </location>
</feature>